<evidence type="ECO:0000313" key="2">
    <source>
        <dbReference type="Proteomes" id="UP000186917"/>
    </source>
</evidence>
<keyword evidence="2" id="KW-1185">Reference proteome</keyword>
<dbReference type="Proteomes" id="UP000186917">
    <property type="component" value="Unassembled WGS sequence"/>
</dbReference>
<evidence type="ECO:0008006" key="3">
    <source>
        <dbReference type="Google" id="ProtNLM"/>
    </source>
</evidence>
<name>A0A1N7R8Q0_9BACT</name>
<protein>
    <recommendedName>
        <fullName evidence="3">DUF4062 domain-containing protein</fullName>
    </recommendedName>
</protein>
<reference evidence="2" key="1">
    <citation type="submission" date="2017-01" db="EMBL/GenBank/DDBJ databases">
        <authorList>
            <person name="Varghese N."/>
            <person name="Submissions S."/>
        </authorList>
    </citation>
    <scope>NUCLEOTIDE SEQUENCE [LARGE SCALE GENOMIC DNA]</scope>
    <source>
        <strain evidence="2">DSM 21054</strain>
    </source>
</reference>
<gene>
    <name evidence="1" type="ORF">SAMN05421788_110201</name>
</gene>
<dbReference type="EMBL" id="FTOR01000010">
    <property type="protein sequence ID" value="SIT31503.1"/>
    <property type="molecule type" value="Genomic_DNA"/>
</dbReference>
<proteinExistence type="predicted"/>
<accession>A0A1N7R8Q0</accession>
<evidence type="ECO:0000313" key="1">
    <source>
        <dbReference type="EMBL" id="SIT31503.1"/>
    </source>
</evidence>
<dbReference type="AlphaFoldDB" id="A0A1N7R8Q0"/>
<organism evidence="1 2">
    <name type="scientific">Filimonas lacunae</name>
    <dbReference type="NCBI Taxonomy" id="477680"/>
    <lineage>
        <taxon>Bacteria</taxon>
        <taxon>Pseudomonadati</taxon>
        <taxon>Bacteroidota</taxon>
        <taxon>Chitinophagia</taxon>
        <taxon>Chitinophagales</taxon>
        <taxon>Chitinophagaceae</taxon>
        <taxon>Filimonas</taxon>
    </lineage>
</organism>
<sequence>MIKERDILLHRLSSTFYKNNHQEHCGFSIVADGWEDLASQPGYAQDVINEKLINECDFVIAVFKHKLGSATKNSDGSVRAPSGTAEELLQSLDIKKLDKPIGMTYFFHAAPVISLDAPDKQAKEEQWFKLQDFKKELQNRIMYKSYSDPQDLLRLVALDLEKSIKDYIIPRT</sequence>
<dbReference type="STRING" id="477680.SAMN05421788_110201"/>